<keyword evidence="19" id="KW-0489">Methyltransferase</keyword>
<comment type="cofactor">
    <cofactor evidence="3">
        <name>a divalent metal cation</name>
        <dbReference type="ChEBI" id="CHEBI:60240"/>
    </cofactor>
</comment>
<evidence type="ECO:0000256" key="18">
    <source>
        <dbReference type="PIRSR" id="PIRSR605493-1"/>
    </source>
</evidence>
<dbReference type="FunFam" id="3.50.30.40:FF:000002">
    <property type="entry name" value="4-carboxy-4-hydroxy-2-oxoadipate aldolase/oxaloacetate decarboxylase"/>
    <property type="match status" value="1"/>
</dbReference>
<evidence type="ECO:0000256" key="2">
    <source>
        <dbReference type="ARBA" id="ARBA00001946"/>
    </source>
</evidence>
<dbReference type="GO" id="GO:0047443">
    <property type="term" value="F:4-hydroxy-4-methyl-2-oxoglutarate aldolase activity"/>
    <property type="evidence" value="ECO:0007669"/>
    <property type="project" value="UniProtKB-EC"/>
</dbReference>
<evidence type="ECO:0000313" key="20">
    <source>
        <dbReference type="Proteomes" id="UP000018877"/>
    </source>
</evidence>
<dbReference type="CDD" id="cd16841">
    <property type="entry name" value="RraA_family"/>
    <property type="match status" value="1"/>
</dbReference>
<comment type="similarity">
    <text evidence="17">Belongs to the LigK/PcmE family.</text>
</comment>
<feature type="binding site" evidence="18">
    <location>
        <begin position="95"/>
        <end position="98"/>
    </location>
    <ligand>
        <name>substrate</name>
    </ligand>
</feature>
<dbReference type="Pfam" id="PF03737">
    <property type="entry name" value="RraA-like"/>
    <property type="match status" value="1"/>
</dbReference>
<dbReference type="GO" id="GO:0019336">
    <property type="term" value="P:phenol-containing compound catabolic process"/>
    <property type="evidence" value="ECO:0007669"/>
    <property type="project" value="UniProtKB-ARBA"/>
</dbReference>
<feature type="binding site" evidence="18">
    <location>
        <position position="118"/>
    </location>
    <ligand>
        <name>Mg(2+)</name>
        <dbReference type="ChEBI" id="CHEBI:18420"/>
    </ligand>
</feature>
<evidence type="ECO:0000256" key="7">
    <source>
        <dbReference type="ARBA" id="ARBA00012213"/>
    </source>
</evidence>
<evidence type="ECO:0000256" key="1">
    <source>
        <dbReference type="ARBA" id="ARBA00001342"/>
    </source>
</evidence>
<dbReference type="Gene3D" id="3.50.30.40">
    <property type="entry name" value="Ribonuclease E inhibitor RraA/RraA-like"/>
    <property type="match status" value="1"/>
</dbReference>
<evidence type="ECO:0000256" key="15">
    <source>
        <dbReference type="ARBA" id="ARBA00032305"/>
    </source>
</evidence>
<evidence type="ECO:0000256" key="13">
    <source>
        <dbReference type="ARBA" id="ARBA00025046"/>
    </source>
</evidence>
<evidence type="ECO:0000256" key="11">
    <source>
        <dbReference type="ARBA" id="ARBA00022842"/>
    </source>
</evidence>
<evidence type="ECO:0000256" key="4">
    <source>
        <dbReference type="ARBA" id="ARBA00008621"/>
    </source>
</evidence>
<dbReference type="GO" id="GO:0046872">
    <property type="term" value="F:metal ion binding"/>
    <property type="evidence" value="ECO:0007669"/>
    <property type="project" value="UniProtKB-KW"/>
</dbReference>
<keyword evidence="10 18" id="KW-0479">Metal-binding</keyword>
<evidence type="ECO:0000256" key="6">
    <source>
        <dbReference type="ARBA" id="ARBA00011643"/>
    </source>
</evidence>
<dbReference type="RefSeq" id="WP_024027232.1">
    <property type="nucleotide sequence ID" value="NZ_ALAN01000034.1"/>
</dbReference>
<dbReference type="EC" id="4.1.1.112" evidence="8"/>
<comment type="caution">
    <text evidence="19">The sequence shown here is derived from an EMBL/GenBank/DDBJ whole genome shotgun (WGS) entry which is preliminary data.</text>
</comment>
<comment type="function">
    <text evidence="13">Catalyzes the aldol cleavage of 4-hydroxy-4-methyl-2-oxoglutarate (HMG) into 2 molecules of pyruvate. Also contains a secondary oxaloacetate (OAA) decarboxylase activity due to the common pyruvate enolate transition state formed following C-C bond cleavage in the retro-aldol and decarboxylation reactions.</text>
</comment>
<dbReference type="PANTHER" id="PTHR33254">
    <property type="entry name" value="4-HYDROXY-4-METHYL-2-OXOGLUTARATE ALDOLASE 3-RELATED"/>
    <property type="match status" value="1"/>
</dbReference>
<dbReference type="NCBIfam" id="NF006731">
    <property type="entry name" value="PRK09262.1"/>
    <property type="match status" value="1"/>
</dbReference>
<comment type="similarity">
    <text evidence="4">Belongs to the class II aldolase/RraA-like family.</text>
</comment>
<proteinExistence type="inferred from homology"/>
<comment type="subunit">
    <text evidence="6">Homohexamer.</text>
</comment>
<comment type="catalytic activity">
    <reaction evidence="1">
        <text>4-hydroxy-4-methyl-2-oxoglutarate = 2 pyruvate</text>
        <dbReference type="Rhea" id="RHEA:22748"/>
        <dbReference type="ChEBI" id="CHEBI:15361"/>
        <dbReference type="ChEBI" id="CHEBI:58276"/>
        <dbReference type="EC" id="4.1.3.17"/>
    </reaction>
</comment>
<dbReference type="EMBL" id="ALAN01000034">
    <property type="protein sequence ID" value="ETI69951.1"/>
    <property type="molecule type" value="Genomic_DNA"/>
</dbReference>
<evidence type="ECO:0000256" key="17">
    <source>
        <dbReference type="ARBA" id="ARBA00061585"/>
    </source>
</evidence>
<dbReference type="EC" id="4.1.3.17" evidence="7"/>
<accession>A0AB94ISA4</accession>
<evidence type="ECO:0000256" key="10">
    <source>
        <dbReference type="ARBA" id="ARBA00022723"/>
    </source>
</evidence>
<feature type="binding site" evidence="18">
    <location>
        <position position="117"/>
    </location>
    <ligand>
        <name>substrate</name>
    </ligand>
</feature>
<evidence type="ECO:0000256" key="5">
    <source>
        <dbReference type="ARBA" id="ARBA00011233"/>
    </source>
</evidence>
<dbReference type="GO" id="GO:0032787">
    <property type="term" value="P:monocarboxylic acid metabolic process"/>
    <property type="evidence" value="ECO:0007669"/>
    <property type="project" value="UniProtKB-ARBA"/>
</dbReference>
<evidence type="ECO:0000256" key="8">
    <source>
        <dbReference type="ARBA" id="ARBA00012947"/>
    </source>
</evidence>
<dbReference type="InterPro" id="IPR005493">
    <property type="entry name" value="RraA/RraA-like"/>
</dbReference>
<evidence type="ECO:0000313" key="19">
    <source>
        <dbReference type="EMBL" id="ETI69951.1"/>
    </source>
</evidence>
<gene>
    <name evidence="19" type="ORF">BAVI_05079</name>
</gene>
<dbReference type="AlphaFoldDB" id="A0AB94ISA4"/>
<evidence type="ECO:0000256" key="16">
    <source>
        <dbReference type="ARBA" id="ARBA00047973"/>
    </source>
</evidence>
<name>A0AB94ISA4_9BACI</name>
<evidence type="ECO:0000256" key="12">
    <source>
        <dbReference type="ARBA" id="ARBA00023239"/>
    </source>
</evidence>
<dbReference type="InterPro" id="IPR036704">
    <property type="entry name" value="RraA/RraA-like_sf"/>
</dbReference>
<dbReference type="GO" id="GO:0032259">
    <property type="term" value="P:methylation"/>
    <property type="evidence" value="ECO:0007669"/>
    <property type="project" value="UniProtKB-KW"/>
</dbReference>
<dbReference type="PANTHER" id="PTHR33254:SF16">
    <property type="entry name" value="BLR3842 PROTEIN"/>
    <property type="match status" value="1"/>
</dbReference>
<dbReference type="GO" id="GO:0008168">
    <property type="term" value="F:methyltransferase activity"/>
    <property type="evidence" value="ECO:0007669"/>
    <property type="project" value="UniProtKB-KW"/>
</dbReference>
<keyword evidence="19" id="KW-0808">Transferase</keyword>
<evidence type="ECO:0000256" key="9">
    <source>
        <dbReference type="ARBA" id="ARBA00016549"/>
    </source>
</evidence>
<dbReference type="SUPFAM" id="SSF89562">
    <property type="entry name" value="RraA-like"/>
    <property type="match status" value="1"/>
</dbReference>
<evidence type="ECO:0000256" key="14">
    <source>
        <dbReference type="ARBA" id="ARBA00030169"/>
    </source>
</evidence>
<comment type="cofactor">
    <cofactor evidence="2 18">
        <name>Mg(2+)</name>
        <dbReference type="ChEBI" id="CHEBI:18420"/>
    </cofactor>
</comment>
<dbReference type="GO" id="GO:0046395">
    <property type="term" value="P:carboxylic acid catabolic process"/>
    <property type="evidence" value="ECO:0007669"/>
    <property type="project" value="UniProtKB-ARBA"/>
</dbReference>
<keyword evidence="12" id="KW-0456">Lyase</keyword>
<dbReference type="GO" id="GO:0008948">
    <property type="term" value="F:oxaloacetate decarboxylase activity"/>
    <property type="evidence" value="ECO:0007669"/>
    <property type="project" value="UniProtKB-EC"/>
</dbReference>
<keyword evidence="11 18" id="KW-0460">Magnesium</keyword>
<dbReference type="Proteomes" id="UP000018877">
    <property type="component" value="Unassembled WGS sequence"/>
</dbReference>
<comment type="catalytic activity">
    <reaction evidence="16">
        <text>oxaloacetate + H(+) = pyruvate + CO2</text>
        <dbReference type="Rhea" id="RHEA:15641"/>
        <dbReference type="ChEBI" id="CHEBI:15361"/>
        <dbReference type="ChEBI" id="CHEBI:15378"/>
        <dbReference type="ChEBI" id="CHEBI:16452"/>
        <dbReference type="ChEBI" id="CHEBI:16526"/>
        <dbReference type="EC" id="4.1.1.112"/>
    </reaction>
</comment>
<sequence>MKKYIIKNIERPDPRIIGDFKRFDVSTVYEAQGKRGLMNYELKPVIPGASICGPAVTVVCQAGDNLMIHAAIEVCQPGDILVITTIGESISGMIGELIVTALIKKGVQGVIISAGIRDAAQIRQLGFPIWSKAIYSEGTTKVKAGWVNAPAICGGIEVKPGDLIMADDDGVVLVKKDEVEEVYHRADKRVLKEEGTKKKIANGELSLDFYNLRETLAKENVMYYDNKEEMEKGYQKV</sequence>
<comment type="subunit">
    <text evidence="5">Homotrimer.</text>
</comment>
<keyword evidence="20" id="KW-1185">Reference proteome</keyword>
<protein>
    <recommendedName>
        <fullName evidence="9">Putative 4-hydroxy-4-methyl-2-oxoglutarate aldolase</fullName>
        <ecNumber evidence="8">4.1.1.112</ecNumber>
        <ecNumber evidence="7">4.1.3.17</ecNumber>
    </recommendedName>
    <alternativeName>
        <fullName evidence="15">Oxaloacetate decarboxylase</fullName>
    </alternativeName>
    <alternativeName>
        <fullName evidence="14">RraA-like protein</fullName>
    </alternativeName>
</protein>
<organism evidence="19 20">
    <name type="scientific">Neobacillus vireti LMG 21834</name>
    <dbReference type="NCBI Taxonomy" id="1131730"/>
    <lineage>
        <taxon>Bacteria</taxon>
        <taxon>Bacillati</taxon>
        <taxon>Bacillota</taxon>
        <taxon>Bacilli</taxon>
        <taxon>Bacillales</taxon>
        <taxon>Bacillaceae</taxon>
        <taxon>Neobacillus</taxon>
    </lineage>
</organism>
<evidence type="ECO:0000256" key="3">
    <source>
        <dbReference type="ARBA" id="ARBA00001968"/>
    </source>
</evidence>
<reference evidence="19 20" key="1">
    <citation type="journal article" date="2014" name="Environ. Microbiol.">
        <title>The nitrate-ammonifying and nosZ-carrying bacterium Bacillus vireti is a potent source and sink for nitric and nitrous oxide under high nitrate conditions.</title>
        <authorList>
            <person name="Mania D."/>
            <person name="Heylen K."/>
            <person name="van Spanning R.J."/>
            <person name="Frostegard A."/>
        </authorList>
    </citation>
    <scope>NUCLEOTIDE SEQUENCE [LARGE SCALE GENOMIC DNA]</scope>
    <source>
        <strain evidence="19 20">LMG 21834</strain>
    </source>
</reference>